<name>A0A150WP98_BDEBC</name>
<dbReference type="SUPFAM" id="SSF51735">
    <property type="entry name" value="NAD(P)-binding Rossmann-fold domains"/>
    <property type="match status" value="1"/>
</dbReference>
<comment type="similarity">
    <text evidence="1 3">Belongs to the short-chain dehydrogenases/reductases (SDR) family.</text>
</comment>
<accession>A0A150WP98</accession>
<dbReference type="PANTHER" id="PTHR44196:SF1">
    <property type="entry name" value="DEHYDROGENASE_REDUCTASE SDR FAMILY MEMBER 7B"/>
    <property type="match status" value="1"/>
</dbReference>
<evidence type="ECO:0000256" key="3">
    <source>
        <dbReference type="RuleBase" id="RU000363"/>
    </source>
</evidence>
<gene>
    <name evidence="4" type="ORF">AZI86_02800</name>
</gene>
<dbReference type="InterPro" id="IPR002347">
    <property type="entry name" value="SDR_fam"/>
</dbReference>
<protein>
    <submittedName>
        <fullName evidence="4">Short-chain dehydrogenase</fullName>
    </submittedName>
</protein>
<sequence length="260" mass="28854">MEISNRHVLITGASRGIGKAFAKMCAEDKAQLHLVLRKEDEELVQALKEAGAKSVKTYYADLSSREGVEELLEKVKNVPVELLFNNAGMLTGGLLEEQPLDDIYKMFQVNVQSLVHLTQAVLPGMLERKRGKIINNSSVSAFMHFPSATTYAASKAAVLAFTECLKLELKDTGVSTLLLITPGVKTRMFDEIEKLYSKTFAVPKDSITPTKYAQMIREAILHDLDVLEPSGFTGVGLKIAKYVKPLFEFEASRKFKRPKA</sequence>
<comment type="caution">
    <text evidence="4">The sequence shown here is derived from an EMBL/GenBank/DDBJ whole genome shotgun (WGS) entry which is preliminary data.</text>
</comment>
<proteinExistence type="inferred from homology"/>
<evidence type="ECO:0000256" key="1">
    <source>
        <dbReference type="ARBA" id="ARBA00006484"/>
    </source>
</evidence>
<dbReference type="GO" id="GO:0016491">
    <property type="term" value="F:oxidoreductase activity"/>
    <property type="evidence" value="ECO:0007669"/>
    <property type="project" value="UniProtKB-KW"/>
</dbReference>
<dbReference type="CDD" id="cd05233">
    <property type="entry name" value="SDR_c"/>
    <property type="match status" value="1"/>
</dbReference>
<keyword evidence="5" id="KW-1185">Reference proteome</keyword>
<dbReference type="Pfam" id="PF00106">
    <property type="entry name" value="adh_short"/>
    <property type="match status" value="1"/>
</dbReference>
<evidence type="ECO:0000313" key="5">
    <source>
        <dbReference type="Proteomes" id="UP000075320"/>
    </source>
</evidence>
<dbReference type="Gene3D" id="3.40.50.720">
    <property type="entry name" value="NAD(P)-binding Rossmann-like Domain"/>
    <property type="match status" value="1"/>
</dbReference>
<dbReference type="PRINTS" id="PR00081">
    <property type="entry name" value="GDHRDH"/>
</dbReference>
<dbReference type="AlphaFoldDB" id="A0A150WP98"/>
<organism evidence="4 5">
    <name type="scientific">Bdellovibrio bacteriovorus</name>
    <dbReference type="NCBI Taxonomy" id="959"/>
    <lineage>
        <taxon>Bacteria</taxon>
        <taxon>Pseudomonadati</taxon>
        <taxon>Bdellovibrionota</taxon>
        <taxon>Bdellovibrionia</taxon>
        <taxon>Bdellovibrionales</taxon>
        <taxon>Pseudobdellovibrionaceae</taxon>
        <taxon>Bdellovibrio</taxon>
    </lineage>
</organism>
<dbReference type="Proteomes" id="UP000075320">
    <property type="component" value="Unassembled WGS sequence"/>
</dbReference>
<dbReference type="PANTHER" id="PTHR44196">
    <property type="entry name" value="DEHYDROGENASE/REDUCTASE SDR FAMILY MEMBER 7B"/>
    <property type="match status" value="1"/>
</dbReference>
<dbReference type="EMBL" id="LUKE01000001">
    <property type="protein sequence ID" value="KYG66015.1"/>
    <property type="molecule type" value="Genomic_DNA"/>
</dbReference>
<dbReference type="RefSeq" id="WP_061833581.1">
    <property type="nucleotide sequence ID" value="NZ_LUKE01000001.1"/>
</dbReference>
<keyword evidence="2" id="KW-0560">Oxidoreductase</keyword>
<dbReference type="OrthoDB" id="5290625at2"/>
<evidence type="ECO:0000256" key="2">
    <source>
        <dbReference type="ARBA" id="ARBA00023002"/>
    </source>
</evidence>
<evidence type="ECO:0000313" key="4">
    <source>
        <dbReference type="EMBL" id="KYG66015.1"/>
    </source>
</evidence>
<dbReference type="GO" id="GO:0016020">
    <property type="term" value="C:membrane"/>
    <property type="evidence" value="ECO:0007669"/>
    <property type="project" value="TreeGrafter"/>
</dbReference>
<dbReference type="PRINTS" id="PR00080">
    <property type="entry name" value="SDRFAMILY"/>
</dbReference>
<dbReference type="InterPro" id="IPR036291">
    <property type="entry name" value="NAD(P)-bd_dom_sf"/>
</dbReference>
<reference evidence="4 5" key="1">
    <citation type="submission" date="2016-03" db="EMBL/GenBank/DDBJ databases">
        <authorList>
            <person name="Ploux O."/>
        </authorList>
    </citation>
    <scope>NUCLEOTIDE SEQUENCE [LARGE SCALE GENOMIC DNA]</scope>
    <source>
        <strain evidence="4 5">R0</strain>
    </source>
</reference>